<protein>
    <submittedName>
        <fullName evidence="2">Uncharacterized protein</fullName>
    </submittedName>
</protein>
<proteinExistence type="predicted"/>
<evidence type="ECO:0000313" key="2">
    <source>
        <dbReference type="EMBL" id="EMF51830.1"/>
    </source>
</evidence>
<gene>
    <name evidence="2" type="ORF">SBD_6352</name>
</gene>
<evidence type="ECO:0000313" key="3">
    <source>
        <dbReference type="Proteomes" id="UP000030760"/>
    </source>
</evidence>
<sequence>MTQLLTSWGRGPYRRRAGELGAPGCQLVRMVPVGRSTLRKKIPVFHFAKRATPPVRPPCHDFPHARARRGPRSPSAATAAALLRTPPALLRPSCDPPRTRFRDPSRAGRPTARPRTFGDRPVALRRRRRTGNRLRRISTPRTRRGHGRRRFRTGPGRVPCLWGGTVHFAFRRAMDDL</sequence>
<dbReference type="Proteomes" id="UP000030760">
    <property type="component" value="Unassembled WGS sequence"/>
</dbReference>
<feature type="region of interest" description="Disordered" evidence="1">
    <location>
        <begin position="88"/>
        <end position="155"/>
    </location>
</feature>
<feature type="compositionally biased region" description="Basic residues" evidence="1">
    <location>
        <begin position="123"/>
        <end position="152"/>
    </location>
</feature>
<organism evidence="2 3">
    <name type="scientific">Streptomyces bottropensis ATCC 25435</name>
    <dbReference type="NCBI Taxonomy" id="1054862"/>
    <lineage>
        <taxon>Bacteria</taxon>
        <taxon>Bacillati</taxon>
        <taxon>Actinomycetota</taxon>
        <taxon>Actinomycetes</taxon>
        <taxon>Kitasatosporales</taxon>
        <taxon>Streptomycetaceae</taxon>
        <taxon>Streptomyces</taxon>
    </lineage>
</organism>
<accession>M3FG19</accession>
<feature type="compositionally biased region" description="Basic and acidic residues" evidence="1">
    <location>
        <begin position="97"/>
        <end position="106"/>
    </location>
</feature>
<name>M3FG19_9ACTN</name>
<reference evidence="3" key="1">
    <citation type="journal article" date="2013" name="Genome Announc.">
        <title>Draft Genome Sequence of Streptomyces bottropensis ATCC 25435, a Bottromycin-Producing Actinomycete.</title>
        <authorList>
            <person name="Zhang H."/>
            <person name="Zhou W."/>
            <person name="Zhuang Y."/>
            <person name="Liang X."/>
            <person name="Liu T."/>
        </authorList>
    </citation>
    <scope>NUCLEOTIDE SEQUENCE [LARGE SCALE GENOMIC DNA]</scope>
    <source>
        <strain evidence="3">ATCC 25435</strain>
    </source>
</reference>
<dbReference type="AlphaFoldDB" id="M3FG19"/>
<evidence type="ECO:0000256" key="1">
    <source>
        <dbReference type="SAM" id="MobiDB-lite"/>
    </source>
</evidence>
<dbReference type="EMBL" id="KB405095">
    <property type="protein sequence ID" value="EMF51830.1"/>
    <property type="molecule type" value="Genomic_DNA"/>
</dbReference>